<feature type="transmembrane region" description="Helical" evidence="1">
    <location>
        <begin position="58"/>
        <end position="81"/>
    </location>
</feature>
<reference evidence="2 3" key="1">
    <citation type="submission" date="2014-04" db="EMBL/GenBank/DDBJ databases">
        <authorList>
            <consortium name="DOE Joint Genome Institute"/>
            <person name="Kuo A."/>
            <person name="Tarkka M."/>
            <person name="Buscot F."/>
            <person name="Kohler A."/>
            <person name="Nagy L.G."/>
            <person name="Floudas D."/>
            <person name="Copeland A."/>
            <person name="Barry K.W."/>
            <person name="Cichocki N."/>
            <person name="Veneault-Fourrey C."/>
            <person name="LaButti K."/>
            <person name="Lindquist E.A."/>
            <person name="Lipzen A."/>
            <person name="Lundell T."/>
            <person name="Morin E."/>
            <person name="Murat C."/>
            <person name="Sun H."/>
            <person name="Tunlid A."/>
            <person name="Henrissat B."/>
            <person name="Grigoriev I.V."/>
            <person name="Hibbett D.S."/>
            <person name="Martin F."/>
            <person name="Nordberg H.P."/>
            <person name="Cantor M.N."/>
            <person name="Hua S.X."/>
        </authorList>
    </citation>
    <scope>NUCLEOTIDE SEQUENCE [LARGE SCALE GENOMIC DNA]</scope>
    <source>
        <strain evidence="2 3">F 1598</strain>
    </source>
</reference>
<evidence type="ECO:0000313" key="3">
    <source>
        <dbReference type="Proteomes" id="UP000054166"/>
    </source>
</evidence>
<dbReference type="AlphaFoldDB" id="A0A0C3GFF9"/>
<dbReference type="EMBL" id="KN832973">
    <property type="protein sequence ID" value="KIM90419.1"/>
    <property type="molecule type" value="Genomic_DNA"/>
</dbReference>
<evidence type="ECO:0000313" key="2">
    <source>
        <dbReference type="EMBL" id="KIM90419.1"/>
    </source>
</evidence>
<evidence type="ECO:0000256" key="1">
    <source>
        <dbReference type="SAM" id="Phobius"/>
    </source>
</evidence>
<accession>A0A0C3GFF9</accession>
<keyword evidence="3" id="KW-1185">Reference proteome</keyword>
<protein>
    <submittedName>
        <fullName evidence="2">Uncharacterized protein</fullName>
    </submittedName>
</protein>
<proteinExistence type="predicted"/>
<dbReference type="InParanoid" id="A0A0C3GFF9"/>
<reference evidence="3" key="2">
    <citation type="submission" date="2015-01" db="EMBL/GenBank/DDBJ databases">
        <title>Evolutionary Origins and Diversification of the Mycorrhizal Mutualists.</title>
        <authorList>
            <consortium name="DOE Joint Genome Institute"/>
            <consortium name="Mycorrhizal Genomics Consortium"/>
            <person name="Kohler A."/>
            <person name="Kuo A."/>
            <person name="Nagy L.G."/>
            <person name="Floudas D."/>
            <person name="Copeland A."/>
            <person name="Barry K.W."/>
            <person name="Cichocki N."/>
            <person name="Veneault-Fourrey C."/>
            <person name="LaButti K."/>
            <person name="Lindquist E.A."/>
            <person name="Lipzen A."/>
            <person name="Lundell T."/>
            <person name="Morin E."/>
            <person name="Murat C."/>
            <person name="Riley R."/>
            <person name="Ohm R."/>
            <person name="Sun H."/>
            <person name="Tunlid A."/>
            <person name="Henrissat B."/>
            <person name="Grigoriev I.V."/>
            <person name="Hibbett D.S."/>
            <person name="Martin F."/>
        </authorList>
    </citation>
    <scope>NUCLEOTIDE SEQUENCE [LARGE SCALE GENOMIC DNA]</scope>
    <source>
        <strain evidence="3">F 1598</strain>
    </source>
</reference>
<dbReference type="OrthoDB" id="2523749at2759"/>
<keyword evidence="1" id="KW-0472">Membrane</keyword>
<keyword evidence="1" id="KW-1133">Transmembrane helix</keyword>
<feature type="non-terminal residue" evidence="2">
    <location>
        <position position="138"/>
    </location>
</feature>
<keyword evidence="1" id="KW-0812">Transmembrane</keyword>
<dbReference type="HOGENOM" id="CLU_1860047_0_0_1"/>
<sequence>MLQQEADIYEVLSNLQGQCIPKIYGFFGSEHLKVLIMTYMGRMVGPNISDLNMDQRRAFFCLMIFCLIIPSMAILIVVSYWKNFVSSMNTELCMETFRLPTLSCRMDLMLILSISCMHTNINAQGVQHALSLWRHIGS</sequence>
<dbReference type="Proteomes" id="UP000054166">
    <property type="component" value="Unassembled WGS sequence"/>
</dbReference>
<gene>
    <name evidence="2" type="ORF">PILCRDRAFT_766288</name>
</gene>
<name>A0A0C3GFF9_PILCF</name>
<organism evidence="2 3">
    <name type="scientific">Piloderma croceum (strain F 1598)</name>
    <dbReference type="NCBI Taxonomy" id="765440"/>
    <lineage>
        <taxon>Eukaryota</taxon>
        <taxon>Fungi</taxon>
        <taxon>Dikarya</taxon>
        <taxon>Basidiomycota</taxon>
        <taxon>Agaricomycotina</taxon>
        <taxon>Agaricomycetes</taxon>
        <taxon>Agaricomycetidae</taxon>
        <taxon>Atheliales</taxon>
        <taxon>Atheliaceae</taxon>
        <taxon>Piloderma</taxon>
    </lineage>
</organism>